<feature type="compositionally biased region" description="Basic residues" evidence="4">
    <location>
        <begin position="442"/>
        <end position="453"/>
    </location>
</feature>
<feature type="region of interest" description="Disordered" evidence="4">
    <location>
        <begin position="404"/>
        <end position="474"/>
    </location>
</feature>
<feature type="compositionally biased region" description="Basic and acidic residues" evidence="4">
    <location>
        <begin position="199"/>
        <end position="208"/>
    </location>
</feature>
<organism evidence="5 6">
    <name type="scientific">Volvox reticuliferus</name>
    <dbReference type="NCBI Taxonomy" id="1737510"/>
    <lineage>
        <taxon>Eukaryota</taxon>
        <taxon>Viridiplantae</taxon>
        <taxon>Chlorophyta</taxon>
        <taxon>core chlorophytes</taxon>
        <taxon>Chlorophyceae</taxon>
        <taxon>CS clade</taxon>
        <taxon>Chlamydomonadales</taxon>
        <taxon>Volvocaceae</taxon>
        <taxon>Volvox</taxon>
    </lineage>
</organism>
<protein>
    <submittedName>
        <fullName evidence="5">Uncharacterized protein</fullName>
    </submittedName>
</protein>
<feature type="region of interest" description="Disordered" evidence="4">
    <location>
        <begin position="743"/>
        <end position="808"/>
    </location>
</feature>
<dbReference type="InterPro" id="IPR028307">
    <property type="entry name" value="Lin-54_fam"/>
</dbReference>
<comment type="subcellular location">
    <subcellularLocation>
        <location evidence="1">Nucleus</location>
    </subcellularLocation>
</comment>
<evidence type="ECO:0000256" key="1">
    <source>
        <dbReference type="ARBA" id="ARBA00004123"/>
    </source>
</evidence>
<sequence length="1174" mass="122916">MSNVKAHGVFDDGAVEFADYAYGAGGKRCNCKKARCLKLYCVCFSAGLYCGDCACRECLNTPENEEEVLAERSRKLAASPGAFAPKVEVTAEGETVCHKKGCRCRRSFCIKKYCECFDAKVFCSPSCRCEGCLNMPTTGPPSLLRIPFPPAACAADLVPRLVATGGGGSLNTTNTAVSELNENALAVMNDVTAATDDGTDIHAPEPRRAGQQQRAGREGAVATVIPQLAQGPLSFAMAPGAGPFLLSLHPGHPGLAGLSFLETHGPSAGMHSGGGDDAPMEGSGTMEPQLDGVPSVSSEKATMHDGAVLSLQGFTTDPLEAKPLDRRASKAARMFAEADAVLDSEEQAAPVEAPAPSQLHGPSGTTAAGTAAAAGSCGAVGSAAADAATESAGPGIAAVGSAVETAQRPDPPAGSSAADGSGAGDGCPQQDVEADIGERAVHDRRRHRRRTQRRSSSDPEDVDKPPGGGSRKEAYGRAFATDRLQMQAEVTMAIHAGELRPPLAAPPGHSAAAATGGDAMGMEIGCGTDGMGVAKEAAGAAEARPGPPMFILDGGGGIAADALSAMEAVLAAPTLLLEEPQRAGEIAAQLGLDVPQQLAARKAAHIIRTLLCMASSTVRLTRSGALGGGARREDSGAAIIVGPLLSQRGEHRGLHQQPQPIQGTEAVPGVLLNKDAARGGGQAGDETRQLQDVVRIQPDHISQPRPLNTAPLPSSCGPGGGFTGIMRLGHGSYRFQAAARPGGLDISPMSKPEGNPLPQGTDVAPVKETVAGPEERYDSKEVDRQLSADPEASYTQPGPGGGTQGLEVSDIANTSRHGGQWPLRRGSRIKRPNSLLADMELEHGLDELVDGRLDRRHQSFDAVGHGRRQEHQTQLHIQTQGHRTASPSVEPPSPKRTRLFAPVSGRGGAAAMRSRAQPPGRRGRRGSWRGSEEEEEEDGEEEIADGEPSGRARASLTAAVAQQPYQTSHYQQHHNRLKAVPATGGRSAGQGAGSRPQEFRPAMSLRGRTVLSHRRPSREEDEDEGEGPDGYGDEDEEEVDKETEGNRESQEDEHEVEDEEKGDIEDEGEDREDSGGNVTNEMLAMQALFDLRAANAAPPAPAGPQRQTFPVGPQRQASQAVAQRLMAPMGSQRSGSGAVVPQRLAMPGHAAQQLFNVWQNPLWLGYTLQPTMWW</sequence>
<dbReference type="Proteomes" id="UP000722791">
    <property type="component" value="Unassembled WGS sequence"/>
</dbReference>
<dbReference type="GO" id="GO:0006355">
    <property type="term" value="P:regulation of DNA-templated transcription"/>
    <property type="evidence" value="ECO:0007669"/>
    <property type="project" value="TreeGrafter"/>
</dbReference>
<dbReference type="AlphaFoldDB" id="A0A8J4C5R3"/>
<dbReference type="EMBL" id="BNCQ01000007">
    <property type="protein sequence ID" value="GIM00112.1"/>
    <property type="molecule type" value="Genomic_DNA"/>
</dbReference>
<dbReference type="PROSITE" id="PS51634">
    <property type="entry name" value="CRC"/>
    <property type="match status" value="1"/>
</dbReference>
<feature type="region of interest" description="Disordered" evidence="4">
    <location>
        <begin position="197"/>
        <end position="217"/>
    </location>
</feature>
<feature type="compositionally biased region" description="Low complexity" evidence="4">
    <location>
        <begin position="347"/>
        <end position="370"/>
    </location>
</feature>
<dbReference type="InterPro" id="IPR033467">
    <property type="entry name" value="Tesmin/TSO1-like_CXC"/>
</dbReference>
<dbReference type="OrthoDB" id="6283463at2759"/>
<evidence type="ECO:0000256" key="4">
    <source>
        <dbReference type="SAM" id="MobiDB-lite"/>
    </source>
</evidence>
<feature type="compositionally biased region" description="Acidic residues" evidence="4">
    <location>
        <begin position="1019"/>
        <end position="1041"/>
    </location>
</feature>
<accession>A0A8J4C5R3</accession>
<comment type="similarity">
    <text evidence="2">Belongs to the lin-54 family.</text>
</comment>
<feature type="region of interest" description="Disordered" evidence="4">
    <location>
        <begin position="863"/>
        <end position="1077"/>
    </location>
</feature>
<name>A0A8J4C5R3_9CHLO</name>
<dbReference type="PANTHER" id="PTHR12446">
    <property type="entry name" value="TESMIN/TSO1-RELATED"/>
    <property type="match status" value="1"/>
</dbReference>
<feature type="compositionally biased region" description="Basic and acidic residues" evidence="4">
    <location>
        <begin position="773"/>
        <end position="786"/>
    </location>
</feature>
<dbReference type="GO" id="GO:0005634">
    <property type="term" value="C:nucleus"/>
    <property type="evidence" value="ECO:0007669"/>
    <property type="project" value="UniProtKB-SubCell"/>
</dbReference>
<gene>
    <name evidence="5" type="ORF">Vretimale_5010</name>
</gene>
<proteinExistence type="inferred from homology"/>
<dbReference type="PANTHER" id="PTHR12446:SF34">
    <property type="entry name" value="PROTEIN LIN-54 HOMOLOG"/>
    <property type="match status" value="1"/>
</dbReference>
<comment type="caution">
    <text evidence="5">The sequence shown here is derived from an EMBL/GenBank/DDBJ whole genome shotgun (WGS) entry which is preliminary data.</text>
</comment>
<dbReference type="InterPro" id="IPR005172">
    <property type="entry name" value="CRC"/>
</dbReference>
<reference evidence="5" key="1">
    <citation type="journal article" date="2021" name="Proc. Natl. Acad. Sci. U.S.A.">
        <title>Three genomes in the algal genus Volvox reveal the fate of a haploid sex-determining region after a transition to homothallism.</title>
        <authorList>
            <person name="Yamamoto K."/>
            <person name="Hamaji T."/>
            <person name="Kawai-Toyooka H."/>
            <person name="Matsuzaki R."/>
            <person name="Takahashi F."/>
            <person name="Nishimura Y."/>
            <person name="Kawachi M."/>
            <person name="Noguchi H."/>
            <person name="Minakuchi Y."/>
            <person name="Umen J.G."/>
            <person name="Toyoda A."/>
            <person name="Nozaki H."/>
        </authorList>
    </citation>
    <scope>NUCLEOTIDE SEQUENCE</scope>
    <source>
        <strain evidence="5">NIES-3785</strain>
    </source>
</reference>
<feature type="compositionally biased region" description="Acidic residues" evidence="4">
    <location>
        <begin position="1050"/>
        <end position="1072"/>
    </location>
</feature>
<evidence type="ECO:0000313" key="6">
    <source>
        <dbReference type="Proteomes" id="UP000722791"/>
    </source>
</evidence>
<evidence type="ECO:0000256" key="3">
    <source>
        <dbReference type="ARBA" id="ARBA00023242"/>
    </source>
</evidence>
<evidence type="ECO:0000256" key="2">
    <source>
        <dbReference type="ARBA" id="ARBA00007267"/>
    </source>
</evidence>
<dbReference type="SMART" id="SM01114">
    <property type="entry name" value="CXC"/>
    <property type="match status" value="2"/>
</dbReference>
<evidence type="ECO:0000313" key="5">
    <source>
        <dbReference type="EMBL" id="GIM00112.1"/>
    </source>
</evidence>
<feature type="region of interest" description="Disordered" evidence="4">
    <location>
        <begin position="343"/>
        <end position="370"/>
    </location>
</feature>
<dbReference type="Pfam" id="PF03638">
    <property type="entry name" value="TCR"/>
    <property type="match status" value="2"/>
</dbReference>
<feature type="compositionally biased region" description="Polar residues" evidence="4">
    <location>
        <begin position="874"/>
        <end position="887"/>
    </location>
</feature>
<keyword evidence="3" id="KW-0539">Nucleus</keyword>
<feature type="compositionally biased region" description="Acidic residues" evidence="4">
    <location>
        <begin position="932"/>
        <end position="945"/>
    </location>
</feature>